<dbReference type="PANTHER" id="PTHR46111:SF1">
    <property type="entry name" value="RIBOSOMAL RNA SMALL SUBUNIT METHYLTRANSFERASE I"/>
    <property type="match status" value="1"/>
</dbReference>
<dbReference type="Pfam" id="PF00590">
    <property type="entry name" value="TP_methylase"/>
    <property type="match status" value="1"/>
</dbReference>
<dbReference type="FunFam" id="3.40.1010.10:FF:000007">
    <property type="entry name" value="Ribosomal RNA small subunit methyltransferase I"/>
    <property type="match status" value="1"/>
</dbReference>
<dbReference type="InterPro" id="IPR014777">
    <property type="entry name" value="4pyrrole_Mease_sub1"/>
</dbReference>
<dbReference type="Gene3D" id="3.40.1010.10">
    <property type="entry name" value="Cobalt-precorrin-4 Transmethylase, Domain 1"/>
    <property type="match status" value="1"/>
</dbReference>
<dbReference type="EMBL" id="FPIP01000001">
    <property type="protein sequence ID" value="SFW12693.1"/>
    <property type="molecule type" value="Genomic_DNA"/>
</dbReference>
<protein>
    <recommendedName>
        <fullName evidence="6">Ribosomal RNA small subunit methyltransferase I</fullName>
        <ecNumber evidence="6">2.1.1.198</ecNumber>
    </recommendedName>
    <alternativeName>
        <fullName evidence="6">16S rRNA 2'-O-ribose C1402 methyltransferase</fullName>
    </alternativeName>
    <alternativeName>
        <fullName evidence="6">rRNA (cytidine-2'-O-)-methyltransferase RsmI</fullName>
    </alternativeName>
</protein>
<comment type="subcellular location">
    <subcellularLocation>
        <location evidence="6">Cytoplasm</location>
    </subcellularLocation>
</comment>
<comment type="catalytic activity">
    <reaction evidence="6">
        <text>cytidine(1402) in 16S rRNA + S-adenosyl-L-methionine = 2'-O-methylcytidine(1402) in 16S rRNA + S-adenosyl-L-homocysteine + H(+)</text>
        <dbReference type="Rhea" id="RHEA:42924"/>
        <dbReference type="Rhea" id="RHEA-COMP:10285"/>
        <dbReference type="Rhea" id="RHEA-COMP:10286"/>
        <dbReference type="ChEBI" id="CHEBI:15378"/>
        <dbReference type="ChEBI" id="CHEBI:57856"/>
        <dbReference type="ChEBI" id="CHEBI:59789"/>
        <dbReference type="ChEBI" id="CHEBI:74495"/>
        <dbReference type="ChEBI" id="CHEBI:82748"/>
        <dbReference type="EC" id="2.1.1.198"/>
    </reaction>
</comment>
<proteinExistence type="inferred from homology"/>
<evidence type="ECO:0000256" key="3">
    <source>
        <dbReference type="ARBA" id="ARBA00022603"/>
    </source>
</evidence>
<dbReference type="InterPro" id="IPR000878">
    <property type="entry name" value="4pyrrol_Mease"/>
</dbReference>
<evidence type="ECO:0000256" key="4">
    <source>
        <dbReference type="ARBA" id="ARBA00022679"/>
    </source>
</evidence>
<dbReference type="NCBIfam" id="TIGR00096">
    <property type="entry name" value="16S rRNA (cytidine(1402)-2'-O)-methyltransferase"/>
    <property type="match status" value="1"/>
</dbReference>
<reference evidence="8 9" key="1">
    <citation type="submission" date="2016-11" db="EMBL/GenBank/DDBJ databases">
        <authorList>
            <person name="Jaros S."/>
            <person name="Januszkiewicz K."/>
            <person name="Wedrychowicz H."/>
        </authorList>
    </citation>
    <scope>NUCLEOTIDE SEQUENCE [LARGE SCALE GENOMIC DNA]</scope>
    <source>
        <strain evidence="8 9">YL228</strain>
    </source>
</reference>
<comment type="function">
    <text evidence="6">Catalyzes the 2'-O-methylation of the ribose of cytidine 1402 (C1402) in 16S rRNA.</text>
</comment>
<comment type="similarity">
    <text evidence="6">Belongs to the methyltransferase superfamily. RsmI family.</text>
</comment>
<keyword evidence="3 6" id="KW-0489">Methyltransferase</keyword>
<evidence type="ECO:0000256" key="2">
    <source>
        <dbReference type="ARBA" id="ARBA00022552"/>
    </source>
</evidence>
<dbReference type="FunFam" id="3.30.950.10:FF:000002">
    <property type="entry name" value="Ribosomal RNA small subunit methyltransferase I"/>
    <property type="match status" value="1"/>
</dbReference>
<dbReference type="SUPFAM" id="SSF53790">
    <property type="entry name" value="Tetrapyrrole methylase"/>
    <property type="match status" value="1"/>
</dbReference>
<dbReference type="HAMAP" id="MF_01877">
    <property type="entry name" value="16SrRNA_methyltr_I"/>
    <property type="match status" value="1"/>
</dbReference>
<dbReference type="PIRSF" id="PIRSF005917">
    <property type="entry name" value="MTase_YraL"/>
    <property type="match status" value="1"/>
</dbReference>
<dbReference type="EC" id="2.1.1.198" evidence="6"/>
<dbReference type="InterPro" id="IPR014776">
    <property type="entry name" value="4pyrrole_Mease_sub2"/>
</dbReference>
<dbReference type="RefSeq" id="WP_072299044.1">
    <property type="nucleotide sequence ID" value="NZ_FPIP01000001.1"/>
</dbReference>
<sequence length="274" mass="30062">MSGTFYVIGTPIGNLDDVTIRQLDTLGAVDFICAEDTRVTLKLLNRFEIKKPLVSFHEHSSKADAQKIIDRLLAGESCGIVTDAGMPCISDPGEVLVKMCAESGIDIKVVPGPSAVVSAVAVSGLSTRRFTFEGFLPVPKKERTERLEKLRGETAVMVFYEAPHKLKTTLADLAQAFGGERRIALCRELTKIHEEVLRLTLAEAVEYYNNNEPRGEFVLVLEGAQEGTGEEITIEQAMAQVQKLIEMGEKPTDACKAVAKETGFRKSELYAKLQ</sequence>
<dbReference type="Proteomes" id="UP000183461">
    <property type="component" value="Unassembled WGS sequence"/>
</dbReference>
<evidence type="ECO:0000256" key="1">
    <source>
        <dbReference type="ARBA" id="ARBA00022490"/>
    </source>
</evidence>
<dbReference type="Gene3D" id="3.30.950.10">
    <property type="entry name" value="Methyltransferase, Cobalt-precorrin-4 Transmethylase, Domain 2"/>
    <property type="match status" value="1"/>
</dbReference>
<dbReference type="GO" id="GO:0005737">
    <property type="term" value="C:cytoplasm"/>
    <property type="evidence" value="ECO:0007669"/>
    <property type="project" value="UniProtKB-SubCell"/>
</dbReference>
<feature type="domain" description="Tetrapyrrole methylase" evidence="7">
    <location>
        <begin position="4"/>
        <end position="204"/>
    </location>
</feature>
<dbReference type="CDD" id="cd11648">
    <property type="entry name" value="RsmI"/>
    <property type="match status" value="1"/>
</dbReference>
<dbReference type="PANTHER" id="PTHR46111">
    <property type="entry name" value="RIBOSOMAL RNA SMALL SUBUNIT METHYLTRANSFERASE I"/>
    <property type="match status" value="1"/>
</dbReference>
<organism evidence="8 9">
    <name type="scientific">Ruminococcus flavefaciens</name>
    <dbReference type="NCBI Taxonomy" id="1265"/>
    <lineage>
        <taxon>Bacteria</taxon>
        <taxon>Bacillati</taxon>
        <taxon>Bacillota</taxon>
        <taxon>Clostridia</taxon>
        <taxon>Eubacteriales</taxon>
        <taxon>Oscillospiraceae</taxon>
        <taxon>Ruminococcus</taxon>
    </lineage>
</organism>
<accession>A0A1K1LP59</accession>
<dbReference type="AlphaFoldDB" id="A0A1K1LP59"/>
<evidence type="ECO:0000313" key="9">
    <source>
        <dbReference type="Proteomes" id="UP000183461"/>
    </source>
</evidence>
<keyword evidence="4 6" id="KW-0808">Transferase</keyword>
<evidence type="ECO:0000313" key="8">
    <source>
        <dbReference type="EMBL" id="SFW12693.1"/>
    </source>
</evidence>
<keyword evidence="5 6" id="KW-0949">S-adenosyl-L-methionine</keyword>
<evidence type="ECO:0000256" key="5">
    <source>
        <dbReference type="ARBA" id="ARBA00022691"/>
    </source>
</evidence>
<name>A0A1K1LP59_RUMFL</name>
<gene>
    <name evidence="6" type="primary">rsmI</name>
    <name evidence="8" type="ORF">SAMN02910280_0636</name>
</gene>
<dbReference type="InterPro" id="IPR035996">
    <property type="entry name" value="4pyrrol_Methylase_sf"/>
</dbReference>
<dbReference type="GO" id="GO:0070677">
    <property type="term" value="F:rRNA (cytosine-2'-O-)-methyltransferase activity"/>
    <property type="evidence" value="ECO:0007669"/>
    <property type="project" value="UniProtKB-UniRule"/>
</dbReference>
<keyword evidence="1 6" id="KW-0963">Cytoplasm</keyword>
<evidence type="ECO:0000259" key="7">
    <source>
        <dbReference type="Pfam" id="PF00590"/>
    </source>
</evidence>
<dbReference type="InterPro" id="IPR008189">
    <property type="entry name" value="rRNA_ssu_MeTfrase_I"/>
</dbReference>
<evidence type="ECO:0000256" key="6">
    <source>
        <dbReference type="HAMAP-Rule" id="MF_01877"/>
    </source>
</evidence>
<keyword evidence="2 6" id="KW-0698">rRNA processing</keyword>